<dbReference type="InterPro" id="IPR058852">
    <property type="entry name" value="HTH_77"/>
</dbReference>
<feature type="region of interest" description="Disordered" evidence="3">
    <location>
        <begin position="376"/>
        <end position="421"/>
    </location>
</feature>
<dbReference type="SUPFAM" id="SSF52540">
    <property type="entry name" value="P-loop containing nucleoside triphosphate hydrolases"/>
    <property type="match status" value="1"/>
</dbReference>
<evidence type="ECO:0000256" key="3">
    <source>
        <dbReference type="SAM" id="MobiDB-lite"/>
    </source>
</evidence>
<name>A0A840P237_9ACTN</name>
<feature type="compositionally biased region" description="Basic and acidic residues" evidence="3">
    <location>
        <begin position="500"/>
        <end position="521"/>
    </location>
</feature>
<dbReference type="Gene3D" id="1.10.10.10">
    <property type="entry name" value="Winged helix-like DNA-binding domain superfamily/Winged helix DNA-binding domain"/>
    <property type="match status" value="1"/>
</dbReference>
<feature type="compositionally biased region" description="Basic and acidic residues" evidence="3">
    <location>
        <begin position="532"/>
        <end position="561"/>
    </location>
</feature>
<dbReference type="InterPro" id="IPR027417">
    <property type="entry name" value="P-loop_NTPase"/>
</dbReference>
<dbReference type="RefSeq" id="WP_185052271.1">
    <property type="nucleotide sequence ID" value="NZ_BAABIX010000038.1"/>
</dbReference>
<dbReference type="Gene3D" id="1.25.40.10">
    <property type="entry name" value="Tetratricopeptide repeat domain"/>
    <property type="match status" value="3"/>
</dbReference>
<dbReference type="SUPFAM" id="SSF48452">
    <property type="entry name" value="TPR-like"/>
    <property type="match status" value="2"/>
</dbReference>
<dbReference type="InterPro" id="IPR001867">
    <property type="entry name" value="OmpR/PhoB-type_DNA-bd"/>
</dbReference>
<dbReference type="Pfam" id="PF25872">
    <property type="entry name" value="HTH_77"/>
    <property type="match status" value="1"/>
</dbReference>
<feature type="region of interest" description="Disordered" evidence="3">
    <location>
        <begin position="594"/>
        <end position="619"/>
    </location>
</feature>
<dbReference type="PANTHER" id="PTHR47691">
    <property type="entry name" value="REGULATOR-RELATED"/>
    <property type="match status" value="1"/>
</dbReference>
<comment type="caution">
    <text evidence="6">The sequence shown here is derived from an EMBL/GenBank/DDBJ whole genome shotgun (WGS) entry which is preliminary data.</text>
</comment>
<evidence type="ECO:0000313" key="7">
    <source>
        <dbReference type="Proteomes" id="UP000578449"/>
    </source>
</evidence>
<proteinExistence type="inferred from homology"/>
<evidence type="ECO:0000256" key="1">
    <source>
        <dbReference type="ARBA" id="ARBA00005820"/>
    </source>
</evidence>
<organism evidence="6 7">
    <name type="scientific">Thermocatellispora tengchongensis</name>
    <dbReference type="NCBI Taxonomy" id="1073253"/>
    <lineage>
        <taxon>Bacteria</taxon>
        <taxon>Bacillati</taxon>
        <taxon>Actinomycetota</taxon>
        <taxon>Actinomycetes</taxon>
        <taxon>Streptosporangiales</taxon>
        <taxon>Streptosporangiaceae</taxon>
        <taxon>Thermocatellispora</taxon>
    </lineage>
</organism>
<dbReference type="InterPro" id="IPR016032">
    <property type="entry name" value="Sig_transdc_resp-reg_C-effctor"/>
</dbReference>
<feature type="compositionally biased region" description="Gly residues" evidence="3">
    <location>
        <begin position="594"/>
        <end position="611"/>
    </location>
</feature>
<dbReference type="InterPro" id="IPR036388">
    <property type="entry name" value="WH-like_DNA-bd_sf"/>
</dbReference>
<evidence type="ECO:0000259" key="4">
    <source>
        <dbReference type="SMART" id="SM00862"/>
    </source>
</evidence>
<reference evidence="6 7" key="1">
    <citation type="submission" date="2020-08" db="EMBL/GenBank/DDBJ databases">
        <title>Genomic Encyclopedia of Type Strains, Phase IV (KMG-IV): sequencing the most valuable type-strain genomes for metagenomic binning, comparative biology and taxonomic classification.</title>
        <authorList>
            <person name="Goeker M."/>
        </authorList>
    </citation>
    <scope>NUCLEOTIDE SEQUENCE [LARGE SCALE GENOMIC DNA]</scope>
    <source>
        <strain evidence="6 7">DSM 45615</strain>
    </source>
</reference>
<evidence type="ECO:0000313" key="6">
    <source>
        <dbReference type="EMBL" id="MBB5135344.1"/>
    </source>
</evidence>
<feature type="compositionally biased region" description="Low complexity" evidence="3">
    <location>
        <begin position="307"/>
        <end position="317"/>
    </location>
</feature>
<dbReference type="InterPro" id="IPR011990">
    <property type="entry name" value="TPR-like_helical_dom_sf"/>
</dbReference>
<dbReference type="SMART" id="SM01043">
    <property type="entry name" value="BTAD"/>
    <property type="match status" value="1"/>
</dbReference>
<dbReference type="SMART" id="SM00862">
    <property type="entry name" value="Trans_reg_C"/>
    <property type="match status" value="1"/>
</dbReference>
<protein>
    <submittedName>
        <fullName evidence="6">Putative ATPase/DNA-binding SARP family transcriptional activator</fullName>
    </submittedName>
</protein>
<dbReference type="EMBL" id="JACHGN010000010">
    <property type="protein sequence ID" value="MBB5135344.1"/>
    <property type="molecule type" value="Genomic_DNA"/>
</dbReference>
<accession>A0A840P237</accession>
<dbReference type="SUPFAM" id="SSF46894">
    <property type="entry name" value="C-terminal effector domain of the bipartite response regulators"/>
    <property type="match status" value="1"/>
</dbReference>
<dbReference type="InterPro" id="IPR005158">
    <property type="entry name" value="BTAD"/>
</dbReference>
<dbReference type="Pfam" id="PF00931">
    <property type="entry name" value="NB-ARC"/>
    <property type="match status" value="1"/>
</dbReference>
<keyword evidence="2 6" id="KW-0238">DNA-binding</keyword>
<dbReference type="Pfam" id="PF03704">
    <property type="entry name" value="BTAD"/>
    <property type="match status" value="1"/>
</dbReference>
<dbReference type="Gene3D" id="3.40.50.300">
    <property type="entry name" value="P-loop containing nucleotide triphosphate hydrolases"/>
    <property type="match status" value="1"/>
</dbReference>
<dbReference type="PANTHER" id="PTHR47691:SF3">
    <property type="entry name" value="HTH-TYPE TRANSCRIPTIONAL REGULATOR RV0890C-RELATED"/>
    <property type="match status" value="1"/>
</dbReference>
<evidence type="ECO:0000256" key="2">
    <source>
        <dbReference type="ARBA" id="ARBA00023125"/>
    </source>
</evidence>
<feature type="compositionally biased region" description="Gly residues" evidence="3">
    <location>
        <begin position="318"/>
        <end position="341"/>
    </location>
</feature>
<gene>
    <name evidence="6" type="ORF">HNP84_005080</name>
</gene>
<dbReference type="InterPro" id="IPR002182">
    <property type="entry name" value="NB-ARC"/>
</dbReference>
<feature type="compositionally biased region" description="Gly residues" evidence="3">
    <location>
        <begin position="286"/>
        <end position="296"/>
    </location>
</feature>
<feature type="compositionally biased region" description="Gly residues" evidence="3">
    <location>
        <begin position="452"/>
        <end position="497"/>
    </location>
</feature>
<dbReference type="GO" id="GO:0000160">
    <property type="term" value="P:phosphorelay signal transduction system"/>
    <property type="evidence" value="ECO:0007669"/>
    <property type="project" value="InterPro"/>
</dbReference>
<evidence type="ECO:0000259" key="5">
    <source>
        <dbReference type="SMART" id="SM01043"/>
    </source>
</evidence>
<dbReference type="Proteomes" id="UP000578449">
    <property type="component" value="Unassembled WGS sequence"/>
</dbReference>
<comment type="similarity">
    <text evidence="1">Belongs to the AfsR/DnrI/RedD regulatory family.</text>
</comment>
<sequence>MDTRTRFGVLGPLEIRAAGTPVELSGQRLRAFLALLLLTPGRPVGQDTLVAGIWGDSPPVAVPNALQALASRLRAALPSAAVVSEGSGYRLAVEPEQVDAHRFVLLAAGGRRALDSADGPAAAEAAADLLDQALGLWRGPAYAELTGSDVATGAVARLEELRLCAIEDRAEAGIRLGRHAAVAADLPEIIAANPLRERLRALHMRALYAAGRQIEALAAYQSARSAFADELGADPSPELSALHLAMLRRTWTEPVAREHAEATGADDARGLGDARRVGDAALRGEVAGGGRGGGPEGDARSSGSGTAVVWGAGDAASWGGGAGGGRGRGPEGGDGAEGPGTAGAWSAGDGASRGGVTGGVEGSAGFADAGAAEGWGGRGAGSWGESAGGRERGPDGVADGTGAEGVGGGASGAGRARDLDGADGGGLGGGFGGARDGLGAVGGDGHQDASGGAAGGRGSGGGGAGAGGGGSAGAGGGEVRAREGGVGTRGGEAGIGGDEVWDRGDEIWDRGGETRGVRADGGRIGTGVGRVRAHDGEAGTRGDEVRARGGEARGVGADDGRIGGGGGEIRAGGGEVRVRDTVIGAGGEGYLGGREAGAGSGGGLTGDGGVARGEHEGPAVRRGNLRARLTSFVGREREVAAVGELLRENRLVTLVGPGGAGKTRLAVESAESVAAVAGGLLPDGVWLVELASVARAADVASAVTAAMDVRGNPPWPVPEPNDPAERLLRALAGRRALIVLDNCEHVVEAAAPLAERVLAQCPGVRVLATSREPLGITGEVTLTLPPLALPPPGADPGAAADYPAVRLFADRAAAVRPGYRVADDLPAVLRICRELDGMPLAIELAAARLRSLTTAQIADRLDDRFRLLTGGSRTALPRHQTLRAVVEWSWDLLDDEERVLMRRLAVFAEGATLEAVEQVCSAVPAPAPGDVLDVLGRLVDKSLVVFDGGRYRMLETIRAYAAERLEESGEREAMRRAHAYHFAAFAEETDRHLRGHDQIARLAELSAEHDNLSAALRWALDGGHGPLALRMAGALGWYWFLRGHRLEGANRTQEALEVAGEDADPRLRAPALAVYALNAVGASFLFDSARDVLAEARRLAERAGLSLDSHPLLALAGPYLALFGDGRSEDVGVLDELVGLSDPWVVAVGRAFRVVAHLNRGDLEEGERDLRAALAGFREIGDAWGTGMALSSLAELHFLRGEAKAANDVTREALALLDRLGAVEDTPYLRARLALSLNTAGEREAAVRMLEEVTELVRRNGDVVGEAGIQGAWGDFARQDGDFEAARGHYVRALTVLDRVSAPPPHLSAALHAGLALVAVQEEDHAAARRMLLTALDQGMGTADAQLIGVVLVAVAGWAAATADPGTAAALLGGVESVRGVGAVVDYDHVWVTGLTRDALTEDDFGHHYARGLAMTPDDVVALARTRLTARP</sequence>
<dbReference type="GO" id="GO:0003677">
    <property type="term" value="F:DNA binding"/>
    <property type="evidence" value="ECO:0007669"/>
    <property type="project" value="UniProtKB-KW"/>
</dbReference>
<feature type="compositionally biased region" description="Gly residues" evidence="3">
    <location>
        <begin position="402"/>
        <end position="412"/>
    </location>
</feature>
<feature type="domain" description="OmpR/PhoB-type" evidence="4">
    <location>
        <begin position="19"/>
        <end position="91"/>
    </location>
</feature>
<feature type="region of interest" description="Disordered" evidence="3">
    <location>
        <begin position="283"/>
        <end position="359"/>
    </location>
</feature>
<keyword evidence="7" id="KW-1185">Reference proteome</keyword>
<feature type="region of interest" description="Disordered" evidence="3">
    <location>
        <begin position="438"/>
        <end position="568"/>
    </location>
</feature>
<dbReference type="CDD" id="cd15831">
    <property type="entry name" value="BTAD"/>
    <property type="match status" value="1"/>
</dbReference>
<feature type="domain" description="Bacterial transcriptional activator" evidence="5">
    <location>
        <begin position="98"/>
        <end position="247"/>
    </location>
</feature>
<dbReference type="GO" id="GO:0006355">
    <property type="term" value="P:regulation of DNA-templated transcription"/>
    <property type="evidence" value="ECO:0007669"/>
    <property type="project" value="InterPro"/>
</dbReference>
<dbReference type="PRINTS" id="PR00364">
    <property type="entry name" value="DISEASERSIST"/>
</dbReference>